<sequence length="109" mass="11607">MGRKCLVGSVSTGTGKLPAVIPIQEWAEMSGGSVHLEPSLKYQLQSSVQDGNGPQMSQVAVSRLEPNRLQLQLSIQNGPQMSGGETGDLTVSTFQSSIQDWSCQVSSSR</sequence>
<reference evidence="1 2" key="1">
    <citation type="journal article" date="2019" name="Sci. Rep.">
        <title>Orb-weaving spider Araneus ventricosus genome elucidates the spidroin gene catalogue.</title>
        <authorList>
            <person name="Kono N."/>
            <person name="Nakamura H."/>
            <person name="Ohtoshi R."/>
            <person name="Moran D.A.P."/>
            <person name="Shinohara A."/>
            <person name="Yoshida Y."/>
            <person name="Fujiwara M."/>
            <person name="Mori M."/>
            <person name="Tomita M."/>
            <person name="Arakawa K."/>
        </authorList>
    </citation>
    <scope>NUCLEOTIDE SEQUENCE [LARGE SCALE GENOMIC DNA]</scope>
</reference>
<organism evidence="1 2">
    <name type="scientific">Araneus ventricosus</name>
    <name type="common">Orbweaver spider</name>
    <name type="synonym">Epeira ventricosa</name>
    <dbReference type="NCBI Taxonomy" id="182803"/>
    <lineage>
        <taxon>Eukaryota</taxon>
        <taxon>Metazoa</taxon>
        <taxon>Ecdysozoa</taxon>
        <taxon>Arthropoda</taxon>
        <taxon>Chelicerata</taxon>
        <taxon>Arachnida</taxon>
        <taxon>Araneae</taxon>
        <taxon>Araneomorphae</taxon>
        <taxon>Entelegynae</taxon>
        <taxon>Araneoidea</taxon>
        <taxon>Araneidae</taxon>
        <taxon>Araneus</taxon>
    </lineage>
</organism>
<name>A0A4Y2VHT9_ARAVE</name>
<comment type="caution">
    <text evidence="1">The sequence shown here is derived from an EMBL/GenBank/DDBJ whole genome shotgun (WGS) entry which is preliminary data.</text>
</comment>
<evidence type="ECO:0000313" key="2">
    <source>
        <dbReference type="Proteomes" id="UP000499080"/>
    </source>
</evidence>
<dbReference type="Proteomes" id="UP000499080">
    <property type="component" value="Unassembled WGS sequence"/>
</dbReference>
<keyword evidence="2" id="KW-1185">Reference proteome</keyword>
<gene>
    <name evidence="1" type="ORF">AVEN_233861_1</name>
</gene>
<protein>
    <submittedName>
        <fullName evidence="1">Uncharacterized protein</fullName>
    </submittedName>
</protein>
<dbReference type="AlphaFoldDB" id="A0A4Y2VHT9"/>
<evidence type="ECO:0000313" key="1">
    <source>
        <dbReference type="EMBL" id="GBO24859.1"/>
    </source>
</evidence>
<dbReference type="EMBL" id="BGPR01047833">
    <property type="protein sequence ID" value="GBO24859.1"/>
    <property type="molecule type" value="Genomic_DNA"/>
</dbReference>
<accession>A0A4Y2VHT9</accession>
<proteinExistence type="predicted"/>